<evidence type="ECO:0000256" key="1">
    <source>
        <dbReference type="SAM" id="MobiDB-lite"/>
    </source>
</evidence>
<feature type="compositionally biased region" description="Polar residues" evidence="1">
    <location>
        <begin position="660"/>
        <end position="672"/>
    </location>
</feature>
<feature type="region of interest" description="Disordered" evidence="1">
    <location>
        <begin position="660"/>
        <end position="679"/>
    </location>
</feature>
<reference evidence="2" key="1">
    <citation type="journal article" date="2023" name="Mol. Phylogenet. Evol.">
        <title>Genome-scale phylogeny and comparative genomics of the fungal order Sordariales.</title>
        <authorList>
            <person name="Hensen N."/>
            <person name="Bonometti L."/>
            <person name="Westerberg I."/>
            <person name="Brannstrom I.O."/>
            <person name="Guillou S."/>
            <person name="Cros-Aarteil S."/>
            <person name="Calhoun S."/>
            <person name="Haridas S."/>
            <person name="Kuo A."/>
            <person name="Mondo S."/>
            <person name="Pangilinan J."/>
            <person name="Riley R."/>
            <person name="LaButti K."/>
            <person name="Andreopoulos B."/>
            <person name="Lipzen A."/>
            <person name="Chen C."/>
            <person name="Yan M."/>
            <person name="Daum C."/>
            <person name="Ng V."/>
            <person name="Clum A."/>
            <person name="Steindorff A."/>
            <person name="Ohm R.A."/>
            <person name="Martin F."/>
            <person name="Silar P."/>
            <person name="Natvig D.O."/>
            <person name="Lalanne C."/>
            <person name="Gautier V."/>
            <person name="Ament-Velasquez S.L."/>
            <person name="Kruys A."/>
            <person name="Hutchinson M.I."/>
            <person name="Powell A.J."/>
            <person name="Barry K."/>
            <person name="Miller A.N."/>
            <person name="Grigoriev I.V."/>
            <person name="Debuchy R."/>
            <person name="Gladieux P."/>
            <person name="Hiltunen Thoren M."/>
            <person name="Johannesson H."/>
        </authorList>
    </citation>
    <scope>NUCLEOTIDE SEQUENCE</scope>
    <source>
        <strain evidence="2">PSN309</strain>
    </source>
</reference>
<feature type="compositionally biased region" description="Low complexity" evidence="1">
    <location>
        <begin position="848"/>
        <end position="859"/>
    </location>
</feature>
<dbReference type="AlphaFoldDB" id="A0AAN7ANN4"/>
<keyword evidence="3" id="KW-1185">Reference proteome</keyword>
<gene>
    <name evidence="2" type="ORF">QBC35DRAFT_202607</name>
</gene>
<sequence>MSPSLAIFKIRQHACGGQRCSTFLVILPISFGYCCRPCHFHVDLRADMPPKNQSRLPLSCAEDITLLSQFTSAPSGPQANQTIHSQSLFDPGRVLPFECEVSLASTLAFLAGISDDPGHVTALCVEELAGRQGVRILLAINKDGSRPTNDASANDILGEIQDGLKRIFSHLAQAGTAAMDGNLEVLVLIAVVELCRKRIFSRIGSQRYKNQYTRVKNFFGSPIRQIIEALGKLHPLRKHKPEIKTFINTASSFVKLLDKLEASNPNQAAKCLQEIVRAASQLRENTDFDHVFAGLVTLQSSTKTGFVTRLSKLARYYESVHFLVKLAGRSGLFKSPATISIVSLEPQYLPKGQFPPTAYGLNQCVARYSTGGAQTFGVSDIARILRQGVKEAQTSFANAVTKQLHSSKIHAEVQLVAYYELHPVARKPRVICSSKDACFLCNQFVQQHGVFHIPKTHGNLYTNWRVPPIRTLNDAHDRLDQSLQTHVRTTVQQFEADPERRVSLTRNDNESTIFAYSELMATLEGIVPPAAQPPVKPVTEKKKKKIQQLPAGDSTVMPGSVEQAKFESKVAESQPHGSAILNSLNNSSPESSNEKCQTHFPESTEPASGNSLPPRSERKRSVKDLKDQELSSPNDESGVPSPVEDSIRIYVNKVPEIQSQHPDLAVQTSKPTSPEPIVVSEPPECEVAIPASSKKDTNVLSNDEKPLLVASIRSLANVQETFEGVCEGRTSKLLSGSEHSFHNSSQSSKLSTCKSNQSNLGTTHSIISNSTPRRPTAKSVPSPDSLLAHPDSQSSPPRIDSSCHYRDPLQPLLQDHKTTTVPRRSQDEYILTAASSISPIPSTVDWGTNTTTTPSTRSSSRNKKRTREILPKMLRRGEPTYVRLDRSRILPCYTTGKLNIFLDSLVSRSSKPTEARIEWLDRDRARAIRKAKPRNYHNVLENPQGVDFDGGSSESIYLSNGKDVVMVEIRRL</sequence>
<feature type="compositionally biased region" description="Low complexity" evidence="1">
    <location>
        <begin position="735"/>
        <end position="755"/>
    </location>
</feature>
<feature type="region of interest" description="Disordered" evidence="1">
    <location>
        <begin position="735"/>
        <end position="824"/>
    </location>
</feature>
<evidence type="ECO:0000313" key="3">
    <source>
        <dbReference type="Proteomes" id="UP001302126"/>
    </source>
</evidence>
<organism evidence="2 3">
    <name type="scientific">Podospora australis</name>
    <dbReference type="NCBI Taxonomy" id="1536484"/>
    <lineage>
        <taxon>Eukaryota</taxon>
        <taxon>Fungi</taxon>
        <taxon>Dikarya</taxon>
        <taxon>Ascomycota</taxon>
        <taxon>Pezizomycotina</taxon>
        <taxon>Sordariomycetes</taxon>
        <taxon>Sordariomycetidae</taxon>
        <taxon>Sordariales</taxon>
        <taxon>Podosporaceae</taxon>
        <taxon>Podospora</taxon>
    </lineage>
</organism>
<feature type="compositionally biased region" description="Polar residues" evidence="1">
    <location>
        <begin position="756"/>
        <end position="773"/>
    </location>
</feature>
<dbReference type="Proteomes" id="UP001302126">
    <property type="component" value="Unassembled WGS sequence"/>
</dbReference>
<feature type="region of interest" description="Disordered" evidence="1">
    <location>
        <begin position="530"/>
        <end position="644"/>
    </location>
</feature>
<dbReference type="EMBL" id="MU864353">
    <property type="protein sequence ID" value="KAK4192787.1"/>
    <property type="molecule type" value="Genomic_DNA"/>
</dbReference>
<reference evidence="2" key="2">
    <citation type="submission" date="2023-05" db="EMBL/GenBank/DDBJ databases">
        <authorList>
            <consortium name="Lawrence Berkeley National Laboratory"/>
            <person name="Steindorff A."/>
            <person name="Hensen N."/>
            <person name="Bonometti L."/>
            <person name="Westerberg I."/>
            <person name="Brannstrom I.O."/>
            <person name="Guillou S."/>
            <person name="Cros-Aarteil S."/>
            <person name="Calhoun S."/>
            <person name="Haridas S."/>
            <person name="Kuo A."/>
            <person name="Mondo S."/>
            <person name="Pangilinan J."/>
            <person name="Riley R."/>
            <person name="Labutti K."/>
            <person name="Andreopoulos B."/>
            <person name="Lipzen A."/>
            <person name="Chen C."/>
            <person name="Yanf M."/>
            <person name="Daum C."/>
            <person name="Ng V."/>
            <person name="Clum A."/>
            <person name="Ohm R."/>
            <person name="Martin F."/>
            <person name="Silar P."/>
            <person name="Natvig D."/>
            <person name="Lalanne C."/>
            <person name="Gautier V."/>
            <person name="Ament-Velasquez S.L."/>
            <person name="Kruys A."/>
            <person name="Hutchinson M.I."/>
            <person name="Powell A.J."/>
            <person name="Barry K."/>
            <person name="Miller A.N."/>
            <person name="Grigoriev I.V."/>
            <person name="Debuchy R."/>
            <person name="Gladieux P."/>
            <person name="Thoren M.H."/>
            <person name="Johannesson H."/>
        </authorList>
    </citation>
    <scope>NUCLEOTIDE SEQUENCE</scope>
    <source>
        <strain evidence="2">PSN309</strain>
    </source>
</reference>
<feature type="compositionally biased region" description="Low complexity" evidence="1">
    <location>
        <begin position="581"/>
        <end position="591"/>
    </location>
</feature>
<dbReference type="Pfam" id="PF14441">
    <property type="entry name" value="OTT_1508_deam"/>
    <property type="match status" value="1"/>
</dbReference>
<name>A0AAN7ANN4_9PEZI</name>
<proteinExistence type="predicted"/>
<feature type="region of interest" description="Disordered" evidence="1">
    <location>
        <begin position="842"/>
        <end position="865"/>
    </location>
</feature>
<accession>A0AAN7ANN4</accession>
<comment type="caution">
    <text evidence="2">The sequence shown here is derived from an EMBL/GenBank/DDBJ whole genome shotgun (WGS) entry which is preliminary data.</text>
</comment>
<evidence type="ECO:0000313" key="2">
    <source>
        <dbReference type="EMBL" id="KAK4192787.1"/>
    </source>
</evidence>
<dbReference type="InterPro" id="IPR027796">
    <property type="entry name" value="OTT_1508_deam-like"/>
</dbReference>
<protein>
    <submittedName>
        <fullName evidence="2">Uncharacterized protein</fullName>
    </submittedName>
</protein>